<dbReference type="PANTHER" id="PTHR46890">
    <property type="entry name" value="NON-LTR RETROLELEMENT REVERSE TRANSCRIPTASE-LIKE PROTEIN-RELATED"/>
    <property type="match status" value="1"/>
</dbReference>
<evidence type="ECO:0000313" key="1">
    <source>
        <dbReference type="EMBL" id="RVW57779.1"/>
    </source>
</evidence>
<organism evidence="1 2">
    <name type="scientific">Vitis vinifera</name>
    <name type="common">Grape</name>
    <dbReference type="NCBI Taxonomy" id="29760"/>
    <lineage>
        <taxon>Eukaryota</taxon>
        <taxon>Viridiplantae</taxon>
        <taxon>Streptophyta</taxon>
        <taxon>Embryophyta</taxon>
        <taxon>Tracheophyta</taxon>
        <taxon>Spermatophyta</taxon>
        <taxon>Magnoliopsida</taxon>
        <taxon>eudicotyledons</taxon>
        <taxon>Gunneridae</taxon>
        <taxon>Pentapetalae</taxon>
        <taxon>rosids</taxon>
        <taxon>Vitales</taxon>
        <taxon>Vitaceae</taxon>
        <taxon>Viteae</taxon>
        <taxon>Vitis</taxon>
    </lineage>
</organism>
<reference evidence="1 2" key="1">
    <citation type="journal article" date="2018" name="PLoS Genet.">
        <title>Population sequencing reveals clonal diversity and ancestral inbreeding in the grapevine cultivar Chardonnay.</title>
        <authorList>
            <person name="Roach M.J."/>
            <person name="Johnson D.L."/>
            <person name="Bohlmann J."/>
            <person name="van Vuuren H.J."/>
            <person name="Jones S.J."/>
            <person name="Pretorius I.S."/>
            <person name="Schmidt S.A."/>
            <person name="Borneman A.R."/>
        </authorList>
    </citation>
    <scope>NUCLEOTIDE SEQUENCE [LARGE SCALE GENOMIC DNA]</scope>
    <source>
        <strain evidence="2">cv. Chardonnay</strain>
        <tissue evidence="1">Leaf</tissue>
    </source>
</reference>
<dbReference type="PANTHER" id="PTHR46890:SF50">
    <property type="entry name" value="RNA-DIRECTED DNA POLYMERASE, EUKARYOTA, REVERSE TRANSCRIPTASE ZINC-BINDING DOMAIN PROTEIN-RELATED"/>
    <property type="match status" value="1"/>
</dbReference>
<name>A0A438FCR4_VITVI</name>
<dbReference type="InterPro" id="IPR052343">
    <property type="entry name" value="Retrotransposon-Effector_Assoc"/>
</dbReference>
<protein>
    <recommendedName>
        <fullName evidence="3">Reverse transcriptase domain-containing protein</fullName>
    </recommendedName>
</protein>
<evidence type="ECO:0000313" key="2">
    <source>
        <dbReference type="Proteomes" id="UP000288805"/>
    </source>
</evidence>
<gene>
    <name evidence="1" type="ORF">CK203_111602</name>
</gene>
<proteinExistence type="predicted"/>
<dbReference type="Proteomes" id="UP000288805">
    <property type="component" value="Unassembled WGS sequence"/>
</dbReference>
<comment type="caution">
    <text evidence="1">The sequence shown here is derived from an EMBL/GenBank/DDBJ whole genome shotgun (WGS) entry which is preliminary data.</text>
</comment>
<dbReference type="EMBL" id="QGNW01001023">
    <property type="protein sequence ID" value="RVW57779.1"/>
    <property type="molecule type" value="Genomic_DNA"/>
</dbReference>
<sequence length="840" mass="94642">MKGGRAWFGVDLKSFKISVGFFKGKVSKVITERGWRFWTCIRFGESGLFLLLQGVEFCIQKKDRKVFSNSWVEEERSFKLQLHSNEVGIFFLCSVFTAQERRFILGWLVLVQKLRSCGVMSPHGMFEESSGEAPHSKRAESMGDKVPASYAEVTKEPRKAKKGDVSIVGGLADGGGVAPVGFSGKKLIWVGNEIAELIEDCHVAAEETNFEGVLVDVASFSPGLGLGSGLEATFKSLSTSFMGDWALMVLQISQKKPFAHKGFMALILLGFFVLQLNLLWWRSQTDFQDMVKGGCELSLVEEAVGEFPLKMVLKDGSKMDLQAIGESMEVVFRTGEEECLASERDLDVSKDNFKRLLTFRKKGNGLRQELKKSVMPGSKSERELCKLKYSVNYKSTSSIGMRIGPLNVNLLSEELGVGRFLAWGVAEAREKENFWNELGDIRGLWNDLWCVGKDFNDLPLLGDAFTWTGGLNNGSTSRLNHFLVAKDYENHFSRMRTGKIHFCFENMWLKVDNFKELIRGWWEGCLEMFLPRRLLHYLNLEVAIKEGVANAFQSTFSDSGDLRPPISGLDFAFVSSLETQALEVHFTEEEVFAALSCLNGDKTPEPDGFSMAFWQACWDVVKKKVMVPKNGGIEDLKDFRPVSLVGSLYKPLAKVIAMRLKIVVGNLVSIFQHAFIVGRQILDAVLIANEAIGSRMKAYLRWVIWCKEGSLPSTYLRLPLGAHFKSFRVWDGLPIYFMSLFVIPRRVAARLEKIQRDFLVGKRCLRIEATLDVWVSDLWDDGGWGLRFTRQLHDWELEEVQAFLGRLSAHPLSVETDVFSLLSPSTPPWYCLESLGAPEN</sequence>
<evidence type="ECO:0008006" key="3">
    <source>
        <dbReference type="Google" id="ProtNLM"/>
    </source>
</evidence>
<accession>A0A438FCR4</accession>
<dbReference type="AlphaFoldDB" id="A0A438FCR4"/>